<proteinExistence type="predicted"/>
<dbReference type="EMBL" id="CAMXCT010005602">
    <property type="protein sequence ID" value="CAI4012819.1"/>
    <property type="molecule type" value="Genomic_DNA"/>
</dbReference>
<keyword evidence="1" id="KW-1133">Transmembrane helix</keyword>
<accession>A0A9P1DM15</accession>
<evidence type="ECO:0000256" key="1">
    <source>
        <dbReference type="SAM" id="Phobius"/>
    </source>
</evidence>
<feature type="transmembrane region" description="Helical" evidence="1">
    <location>
        <begin position="12"/>
        <end position="35"/>
    </location>
</feature>
<evidence type="ECO:0000313" key="4">
    <source>
        <dbReference type="Proteomes" id="UP001152797"/>
    </source>
</evidence>
<keyword evidence="1" id="KW-0812">Transmembrane</keyword>
<comment type="caution">
    <text evidence="2">The sequence shown here is derived from an EMBL/GenBank/DDBJ whole genome shotgun (WGS) entry which is preliminary data.</text>
</comment>
<dbReference type="Proteomes" id="UP001152797">
    <property type="component" value="Unassembled WGS sequence"/>
</dbReference>
<reference evidence="2" key="1">
    <citation type="submission" date="2022-10" db="EMBL/GenBank/DDBJ databases">
        <authorList>
            <person name="Chen Y."/>
            <person name="Dougan E. K."/>
            <person name="Chan C."/>
            <person name="Rhodes N."/>
            <person name="Thang M."/>
        </authorList>
    </citation>
    <scope>NUCLEOTIDE SEQUENCE</scope>
</reference>
<sequence>MGRCICTIETPWSSLYGVGSTLYLAGSLCYTFAAVFPELPALLHAGNITFVLGSIVFTIDAMYVRGSAKAVDNAGKVQSGKMYELYKYNELKDPNMGMEEGKLQLQFDNLRSENFNSAAFNGRDCPASSKGD</sequence>
<evidence type="ECO:0000313" key="3">
    <source>
        <dbReference type="EMBL" id="CAL1166194.1"/>
    </source>
</evidence>
<dbReference type="EMBL" id="CAMXCT020005602">
    <property type="protein sequence ID" value="CAL1166194.1"/>
    <property type="molecule type" value="Genomic_DNA"/>
</dbReference>
<reference evidence="3" key="2">
    <citation type="submission" date="2024-04" db="EMBL/GenBank/DDBJ databases">
        <authorList>
            <person name="Chen Y."/>
            <person name="Shah S."/>
            <person name="Dougan E. K."/>
            <person name="Thang M."/>
            <person name="Chan C."/>
        </authorList>
    </citation>
    <scope>NUCLEOTIDE SEQUENCE [LARGE SCALE GENOMIC DNA]</scope>
</reference>
<keyword evidence="4" id="KW-1185">Reference proteome</keyword>
<keyword evidence="1" id="KW-0472">Membrane</keyword>
<evidence type="ECO:0000313" key="2">
    <source>
        <dbReference type="EMBL" id="CAI4012819.1"/>
    </source>
</evidence>
<dbReference type="AlphaFoldDB" id="A0A9P1DM15"/>
<feature type="transmembrane region" description="Helical" evidence="1">
    <location>
        <begin position="41"/>
        <end position="59"/>
    </location>
</feature>
<dbReference type="EMBL" id="CAMXCT030005602">
    <property type="protein sequence ID" value="CAL4800131.1"/>
    <property type="molecule type" value="Genomic_DNA"/>
</dbReference>
<gene>
    <name evidence="2" type="ORF">C1SCF055_LOCUS37846</name>
</gene>
<name>A0A9P1DM15_9DINO</name>
<organism evidence="2">
    <name type="scientific">Cladocopium goreaui</name>
    <dbReference type="NCBI Taxonomy" id="2562237"/>
    <lineage>
        <taxon>Eukaryota</taxon>
        <taxon>Sar</taxon>
        <taxon>Alveolata</taxon>
        <taxon>Dinophyceae</taxon>
        <taxon>Suessiales</taxon>
        <taxon>Symbiodiniaceae</taxon>
        <taxon>Cladocopium</taxon>
    </lineage>
</organism>
<protein>
    <submittedName>
        <fullName evidence="2">Uncharacterized protein</fullName>
    </submittedName>
</protein>